<dbReference type="Proteomes" id="UP001642464">
    <property type="component" value="Unassembled WGS sequence"/>
</dbReference>
<sequence>MAVRRRPALRVAPPQRKPAAKPDEVKTDKFTYLLELTAAQLRCLGLVELAYGYYYGGLVKVAGYITGLGRDTDYLEFKVTGTQTEKLVEALSEPSRRTMQLHICPKDCAHAATGLHASGFWEVGGKQQPWHTLFEEVKTTAEEHDELAKLREHCAARGKAVGGEKEKKKKKKKKAKDKEKKPDKARSDKEVSDEEALTDRGQKGLRSLFGGTCLDPWLEERSKLMKKARKLGKKEGRKRKHSSSEDSSSRSSTSEEEDMAELGEGLFAEKKRALRLTQRYPECLGAQTISGMKESLLTSSGTLHSLHRKSLPPLFTQYYRSELHSQVSPSMGQELLTISQTADLLLRGHPARAVDLLSQRFKALEQQARGAHWTVARQLELVSADAVGLSQGAEGAEAARLAREEARNRSAVQRPYNTGVEQVLEKERVGKALVEHDIVAEAEGASVDKLIQECERKGLERREKRARKQYSEGSPDRTSRLERSKECPPSAKSGLEAERAPLDLVGGELNFPERLLTDSQCQYRFAEHRMSQHWLKGRQSMETPPKSVVVTHVERTTAKRGQKMAWTRARDWWLKIRQSVAASPRRIFSPCHWLVPWDSPDHQYPAQMH</sequence>
<feature type="compositionally biased region" description="Basic and acidic residues" evidence="1">
    <location>
        <begin position="176"/>
        <end position="190"/>
    </location>
</feature>
<feature type="compositionally biased region" description="Basic and acidic residues" evidence="1">
    <location>
        <begin position="474"/>
        <end position="486"/>
    </location>
</feature>
<gene>
    <name evidence="2" type="ORF">SCF082_LOCUS36973</name>
</gene>
<protein>
    <submittedName>
        <fullName evidence="2">Uncharacterized protein</fullName>
    </submittedName>
</protein>
<name>A0ABP0PPN5_9DINO</name>
<feature type="region of interest" description="Disordered" evidence="1">
    <location>
        <begin position="461"/>
        <end position="499"/>
    </location>
</feature>
<organism evidence="2 3">
    <name type="scientific">Durusdinium trenchii</name>
    <dbReference type="NCBI Taxonomy" id="1381693"/>
    <lineage>
        <taxon>Eukaryota</taxon>
        <taxon>Sar</taxon>
        <taxon>Alveolata</taxon>
        <taxon>Dinophyceae</taxon>
        <taxon>Suessiales</taxon>
        <taxon>Symbiodiniaceae</taxon>
        <taxon>Durusdinium</taxon>
    </lineage>
</organism>
<feature type="compositionally biased region" description="Basic residues" evidence="1">
    <location>
        <begin position="228"/>
        <end position="241"/>
    </location>
</feature>
<reference evidence="2 3" key="1">
    <citation type="submission" date="2024-02" db="EMBL/GenBank/DDBJ databases">
        <authorList>
            <person name="Chen Y."/>
            <person name="Shah S."/>
            <person name="Dougan E. K."/>
            <person name="Thang M."/>
            <person name="Chan C."/>
        </authorList>
    </citation>
    <scope>NUCLEOTIDE SEQUENCE [LARGE SCALE GENOMIC DNA]</scope>
</reference>
<comment type="caution">
    <text evidence="2">The sequence shown here is derived from an EMBL/GenBank/DDBJ whole genome shotgun (WGS) entry which is preliminary data.</text>
</comment>
<accession>A0ABP0PPN5</accession>
<feature type="region of interest" description="Disordered" evidence="1">
    <location>
        <begin position="1"/>
        <end position="22"/>
    </location>
</feature>
<evidence type="ECO:0000313" key="3">
    <source>
        <dbReference type="Proteomes" id="UP001642464"/>
    </source>
</evidence>
<evidence type="ECO:0000256" key="1">
    <source>
        <dbReference type="SAM" id="MobiDB-lite"/>
    </source>
</evidence>
<proteinExistence type="predicted"/>
<evidence type="ECO:0000313" key="2">
    <source>
        <dbReference type="EMBL" id="CAK9076854.1"/>
    </source>
</evidence>
<feature type="region of interest" description="Disordered" evidence="1">
    <location>
        <begin position="228"/>
        <end position="260"/>
    </location>
</feature>
<dbReference type="EMBL" id="CAXAMM010037224">
    <property type="protein sequence ID" value="CAK9076854.1"/>
    <property type="molecule type" value="Genomic_DNA"/>
</dbReference>
<keyword evidence="3" id="KW-1185">Reference proteome</keyword>
<feature type="region of interest" description="Disordered" evidence="1">
    <location>
        <begin position="156"/>
        <end position="200"/>
    </location>
</feature>